<organism evidence="2 3">
    <name type="scientific">Carnegiea gigantea</name>
    <dbReference type="NCBI Taxonomy" id="171969"/>
    <lineage>
        <taxon>Eukaryota</taxon>
        <taxon>Viridiplantae</taxon>
        <taxon>Streptophyta</taxon>
        <taxon>Embryophyta</taxon>
        <taxon>Tracheophyta</taxon>
        <taxon>Spermatophyta</taxon>
        <taxon>Magnoliopsida</taxon>
        <taxon>eudicotyledons</taxon>
        <taxon>Gunneridae</taxon>
        <taxon>Pentapetalae</taxon>
        <taxon>Caryophyllales</taxon>
        <taxon>Cactineae</taxon>
        <taxon>Cactaceae</taxon>
        <taxon>Cactoideae</taxon>
        <taxon>Echinocereeae</taxon>
        <taxon>Carnegiea</taxon>
    </lineage>
</organism>
<keyword evidence="1" id="KW-0175">Coiled coil</keyword>
<name>A0A9Q1GIF7_9CARY</name>
<dbReference type="EMBL" id="JAKOGI010002617">
    <property type="protein sequence ID" value="KAJ8421642.1"/>
    <property type="molecule type" value="Genomic_DNA"/>
</dbReference>
<feature type="coiled-coil region" evidence="1">
    <location>
        <begin position="153"/>
        <end position="180"/>
    </location>
</feature>
<gene>
    <name evidence="2" type="ORF">Cgig2_003844</name>
</gene>
<proteinExistence type="predicted"/>
<keyword evidence="3" id="KW-1185">Reference proteome</keyword>
<dbReference type="AlphaFoldDB" id="A0A9Q1GIF7"/>
<comment type="caution">
    <text evidence="2">The sequence shown here is derived from an EMBL/GenBank/DDBJ whole genome shotgun (WGS) entry which is preliminary data.</text>
</comment>
<protein>
    <submittedName>
        <fullName evidence="2">Uncharacterized protein</fullName>
    </submittedName>
</protein>
<evidence type="ECO:0000256" key="1">
    <source>
        <dbReference type="SAM" id="Coils"/>
    </source>
</evidence>
<accession>A0A9Q1GIF7</accession>
<reference evidence="2" key="1">
    <citation type="submission" date="2022-04" db="EMBL/GenBank/DDBJ databases">
        <title>Carnegiea gigantea Genome sequencing and assembly v2.</title>
        <authorList>
            <person name="Copetti D."/>
            <person name="Sanderson M.J."/>
            <person name="Burquez A."/>
            <person name="Wojciechowski M.F."/>
        </authorList>
    </citation>
    <scope>NUCLEOTIDE SEQUENCE</scope>
    <source>
        <strain evidence="2">SGP5-SGP5p</strain>
        <tissue evidence="2">Aerial part</tissue>
    </source>
</reference>
<dbReference type="Proteomes" id="UP001153076">
    <property type="component" value="Unassembled WGS sequence"/>
</dbReference>
<sequence length="200" mass="22526">MEHYYLDRLSRQFGFHRDVSADLDFDNRLDPEIMLCCHHMLTRCGTGSQDEGKLGSKPQLKIARSGKPLEPFILLMEDGSSPVKIPGIDVVISLPPIPAILIQSITSLSQSYTGQTSAKEQDSCRMEVQGKLDKASRWLNTEGAHYEAKVAVLKQVKSRREEQLKELQFLEDQKKDIGSQVAANEHLLQETELEVNDFQG</sequence>
<evidence type="ECO:0000313" key="3">
    <source>
        <dbReference type="Proteomes" id="UP001153076"/>
    </source>
</evidence>
<evidence type="ECO:0000313" key="2">
    <source>
        <dbReference type="EMBL" id="KAJ8421642.1"/>
    </source>
</evidence>